<feature type="transmembrane region" description="Helical" evidence="6">
    <location>
        <begin position="82"/>
        <end position="108"/>
    </location>
</feature>
<evidence type="ECO:0000256" key="5">
    <source>
        <dbReference type="ARBA" id="ARBA00023136"/>
    </source>
</evidence>
<dbReference type="HOGENOM" id="CLU_038944_7_0_6"/>
<protein>
    <recommendedName>
        <fullName evidence="6">TVP38/TMEM64 family membrane protein</fullName>
    </recommendedName>
</protein>
<dbReference type="InterPro" id="IPR015414">
    <property type="entry name" value="TMEM64"/>
</dbReference>
<proteinExistence type="inferred from homology"/>
<dbReference type="Proteomes" id="UP000032414">
    <property type="component" value="Chromosome I"/>
</dbReference>
<dbReference type="GO" id="GO:0005886">
    <property type="term" value="C:plasma membrane"/>
    <property type="evidence" value="ECO:0007669"/>
    <property type="project" value="UniProtKB-SubCell"/>
</dbReference>
<gene>
    <name evidence="8" type="ORF">LMI_2263</name>
    <name evidence="9" type="ORF">SAMN02982997_01740</name>
</gene>
<name>A0A098GGE4_LEGMI</name>
<feature type="transmembrane region" description="Helical" evidence="6">
    <location>
        <begin position="135"/>
        <end position="160"/>
    </location>
</feature>
<evidence type="ECO:0000313" key="11">
    <source>
        <dbReference type="Proteomes" id="UP000182998"/>
    </source>
</evidence>
<keyword evidence="5 6" id="KW-0472">Membrane</keyword>
<accession>A0A098GGE4</accession>
<reference evidence="9 11" key="3">
    <citation type="submission" date="2016-10" db="EMBL/GenBank/DDBJ databases">
        <authorList>
            <person name="Varghese N."/>
            <person name="Submissions S."/>
        </authorList>
    </citation>
    <scope>NUCLEOTIDE SEQUENCE [LARGE SCALE GENOMIC DNA]</scope>
    <source>
        <strain evidence="9 11">ATCC 33218</strain>
    </source>
</reference>
<evidence type="ECO:0000313" key="10">
    <source>
        <dbReference type="Proteomes" id="UP000032414"/>
    </source>
</evidence>
<dbReference type="EMBL" id="LN614830">
    <property type="protein sequence ID" value="CEG61533.1"/>
    <property type="molecule type" value="Genomic_DNA"/>
</dbReference>
<evidence type="ECO:0000256" key="4">
    <source>
        <dbReference type="ARBA" id="ARBA00022989"/>
    </source>
</evidence>
<evidence type="ECO:0000259" key="7">
    <source>
        <dbReference type="Pfam" id="PF09335"/>
    </source>
</evidence>
<dbReference type="PANTHER" id="PTHR12677:SF59">
    <property type="entry name" value="GOLGI APPARATUS MEMBRANE PROTEIN TVP38-RELATED"/>
    <property type="match status" value="1"/>
</dbReference>
<dbReference type="PANTHER" id="PTHR12677">
    <property type="entry name" value="GOLGI APPARATUS MEMBRANE PROTEIN TVP38-RELATED"/>
    <property type="match status" value="1"/>
</dbReference>
<dbReference type="RefSeq" id="WP_231852144.1">
    <property type="nucleotide sequence ID" value="NZ_CP020614.1"/>
</dbReference>
<comment type="subcellular location">
    <subcellularLocation>
        <location evidence="1 6">Cell membrane</location>
        <topology evidence="1 6">Multi-pass membrane protein</topology>
    </subcellularLocation>
</comment>
<dbReference type="KEGG" id="tmc:LMI_2263"/>
<sequence>MSQLTIRRWIPLFILLCLLGLFFGLRLNRYLSFSALREHRALLLSWTQTHFLLSVMLFMGCYTLAVAISIPGAVFFTIAGGFLFGVFTGVLLVVISATLGATLLFFAVRTSLGEWLTKKASGSIGRMRLGFQRNAFSYLLTLRLIPLFPFWVVNIVPALLNVSAKTFILATLIGIIPGSFIYVLVGNGLSQVFATNQTPNLAIIFEPQVLGPLLALAALSLMPALYQFFNSRCKDGDRERNNTL</sequence>
<evidence type="ECO:0000256" key="1">
    <source>
        <dbReference type="ARBA" id="ARBA00004651"/>
    </source>
</evidence>
<dbReference type="EMBL" id="FMVN01000008">
    <property type="protein sequence ID" value="SCY45324.1"/>
    <property type="molecule type" value="Genomic_DNA"/>
</dbReference>
<dbReference type="InterPro" id="IPR032816">
    <property type="entry name" value="VTT_dom"/>
</dbReference>
<feature type="transmembrane region" description="Helical" evidence="6">
    <location>
        <begin position="167"/>
        <end position="189"/>
    </location>
</feature>
<feature type="transmembrane region" description="Helical" evidence="6">
    <location>
        <begin position="209"/>
        <end position="229"/>
    </location>
</feature>
<reference evidence="8" key="1">
    <citation type="submission" date="2014-09" db="EMBL/GenBank/DDBJ databases">
        <authorList>
            <person name="GOMEZ-VALERO Laura"/>
        </authorList>
    </citation>
    <scope>NUCLEOTIDE SEQUENCE</scope>
    <source>
        <strain evidence="8">ATCC33218</strain>
    </source>
</reference>
<feature type="domain" description="VTT" evidence="7">
    <location>
        <begin position="70"/>
        <end position="187"/>
    </location>
</feature>
<evidence type="ECO:0000313" key="9">
    <source>
        <dbReference type="EMBL" id="SCY45324.1"/>
    </source>
</evidence>
<keyword evidence="2 6" id="KW-1003">Cell membrane</keyword>
<feature type="transmembrane region" description="Helical" evidence="6">
    <location>
        <begin position="12"/>
        <end position="31"/>
    </location>
</feature>
<keyword evidence="4 6" id="KW-1133">Transmembrane helix</keyword>
<comment type="similarity">
    <text evidence="6">Belongs to the TVP38/TMEM64 family.</text>
</comment>
<organism evidence="8 10">
    <name type="scientific">Legionella micdadei</name>
    <name type="common">Tatlockia micdadei</name>
    <dbReference type="NCBI Taxonomy" id="451"/>
    <lineage>
        <taxon>Bacteria</taxon>
        <taxon>Pseudomonadati</taxon>
        <taxon>Pseudomonadota</taxon>
        <taxon>Gammaproteobacteria</taxon>
        <taxon>Legionellales</taxon>
        <taxon>Legionellaceae</taxon>
        <taxon>Legionella</taxon>
    </lineage>
</organism>
<dbReference type="AlphaFoldDB" id="A0A098GGE4"/>
<evidence type="ECO:0000256" key="6">
    <source>
        <dbReference type="RuleBase" id="RU366058"/>
    </source>
</evidence>
<keyword evidence="3 6" id="KW-0812">Transmembrane</keyword>
<evidence type="ECO:0000256" key="2">
    <source>
        <dbReference type="ARBA" id="ARBA00022475"/>
    </source>
</evidence>
<reference evidence="10" key="2">
    <citation type="submission" date="2014-09" db="EMBL/GenBank/DDBJ databases">
        <authorList>
            <person name="Gomez-Valero L."/>
        </authorList>
    </citation>
    <scope>NUCLEOTIDE SEQUENCE [LARGE SCALE GENOMIC DNA]</scope>
    <source>
        <strain evidence="10">ATCC33218</strain>
    </source>
</reference>
<dbReference type="Pfam" id="PF09335">
    <property type="entry name" value="VTT_dom"/>
    <property type="match status" value="1"/>
</dbReference>
<dbReference type="PATRIC" id="fig|451.8.peg.3021"/>
<feature type="transmembrane region" description="Helical" evidence="6">
    <location>
        <begin position="51"/>
        <end position="75"/>
    </location>
</feature>
<evidence type="ECO:0000313" key="8">
    <source>
        <dbReference type="EMBL" id="CEG61533.1"/>
    </source>
</evidence>
<evidence type="ECO:0000256" key="3">
    <source>
        <dbReference type="ARBA" id="ARBA00022692"/>
    </source>
</evidence>
<dbReference type="Proteomes" id="UP000182998">
    <property type="component" value="Unassembled WGS sequence"/>
</dbReference>
<keyword evidence="11" id="KW-1185">Reference proteome</keyword>